<dbReference type="InterPro" id="IPR018197">
    <property type="entry name" value="Glycerate_kinase_RE-like"/>
</dbReference>
<dbReference type="SUPFAM" id="SSF110738">
    <property type="entry name" value="Glycerate kinase I"/>
    <property type="match status" value="1"/>
</dbReference>
<dbReference type="InterPro" id="IPR004381">
    <property type="entry name" value="Glycerate_kinase"/>
</dbReference>
<sequence>MKIVIAIDSFKGSCSAQQACRAIASGINRYRKDISIHQLPIADGGEGLLQILDESPSLSGKIKHRVNVTGPYGQTVCAEYFSLSESRAIIEMAQASGLELTPKAQRNAAKASSYGLGQLVKHALDAGQTHIIIGLGGSATNDGGVGFAQALGARFFDKEKRLIPSPASGSDLIHIAYIDTAQLHPALANVRFEASCDVNNPLLGANGATRIYGPQKGADETQLAALERGMENYHRVLTQALGKDVNQTPGAGAAGGMGAALLWFTNAALRPGIELVLELLNAQKIISEADLVITGEGKLDEQSSYGKAPVGVAMLAAAYNKPVVALAGSLGEGASLLHQHHIDAMWSICPRPISLEDAMQNAEPLLADAAESLIRTLCVGSRLMSQ</sequence>
<dbReference type="InterPro" id="IPR036129">
    <property type="entry name" value="Glycerate_kinase_sf"/>
</dbReference>
<dbReference type="PIRSF" id="PIRSF006078">
    <property type="entry name" value="GlxK"/>
    <property type="match status" value="1"/>
</dbReference>
<evidence type="ECO:0000256" key="3">
    <source>
        <dbReference type="ARBA" id="ARBA00022777"/>
    </source>
</evidence>
<dbReference type="PANTHER" id="PTHR21599:SF0">
    <property type="entry name" value="GLYCERATE KINASE"/>
    <property type="match status" value="1"/>
</dbReference>
<dbReference type="KEGG" id="lri:NCTC12151_00383"/>
<accession>A0A2X4UKQ3</accession>
<dbReference type="AlphaFoldDB" id="A0A2X4UKQ3"/>
<dbReference type="GO" id="GO:0031388">
    <property type="term" value="P:organic acid phosphorylation"/>
    <property type="evidence" value="ECO:0007669"/>
    <property type="project" value="UniProtKB-UniRule"/>
</dbReference>
<dbReference type="OrthoDB" id="9774290at2"/>
<dbReference type="Proteomes" id="UP000249005">
    <property type="component" value="Chromosome 1"/>
</dbReference>
<dbReference type="InterPro" id="IPR018193">
    <property type="entry name" value="Glyc_kinase_flavodox-like_fold"/>
</dbReference>
<organism evidence="5 6">
    <name type="scientific">Leminorella richardii</name>
    <dbReference type="NCBI Taxonomy" id="158841"/>
    <lineage>
        <taxon>Bacteria</taxon>
        <taxon>Pseudomonadati</taxon>
        <taxon>Pseudomonadota</taxon>
        <taxon>Gammaproteobacteria</taxon>
        <taxon>Enterobacterales</taxon>
        <taxon>Budviciaceae</taxon>
        <taxon>Leminorella</taxon>
    </lineage>
</organism>
<dbReference type="Gene3D" id="3.40.50.10350">
    <property type="entry name" value="Glycerate kinase, domain 1"/>
    <property type="match status" value="1"/>
</dbReference>
<evidence type="ECO:0000313" key="6">
    <source>
        <dbReference type="Proteomes" id="UP000249005"/>
    </source>
</evidence>
<dbReference type="GO" id="GO:0008887">
    <property type="term" value="F:glycerate kinase activity"/>
    <property type="evidence" value="ECO:0007669"/>
    <property type="project" value="UniProtKB-UniRule"/>
</dbReference>
<keyword evidence="6" id="KW-1185">Reference proteome</keyword>
<evidence type="ECO:0000256" key="1">
    <source>
        <dbReference type="ARBA" id="ARBA00006284"/>
    </source>
</evidence>
<evidence type="ECO:0000256" key="2">
    <source>
        <dbReference type="ARBA" id="ARBA00022679"/>
    </source>
</evidence>
<proteinExistence type="inferred from homology"/>
<dbReference type="Gene3D" id="3.90.1510.10">
    <property type="entry name" value="Glycerate kinase, domain 2"/>
    <property type="match status" value="1"/>
</dbReference>
<gene>
    <name evidence="5" type="primary">glxK_1</name>
    <name evidence="5" type="ORF">NCTC12151_00383</name>
</gene>
<evidence type="ECO:0000256" key="4">
    <source>
        <dbReference type="PIRNR" id="PIRNR006078"/>
    </source>
</evidence>
<keyword evidence="3 4" id="KW-0418">Kinase</keyword>
<dbReference type="Pfam" id="PF02595">
    <property type="entry name" value="Gly_kinase"/>
    <property type="match status" value="1"/>
</dbReference>
<keyword evidence="2 4" id="KW-0808">Transferase</keyword>
<dbReference type="NCBIfam" id="TIGR00045">
    <property type="entry name" value="glycerate kinase"/>
    <property type="match status" value="1"/>
</dbReference>
<dbReference type="EMBL" id="LS483470">
    <property type="protein sequence ID" value="SQI35172.1"/>
    <property type="molecule type" value="Genomic_DNA"/>
</dbReference>
<dbReference type="EC" id="2.7.1.31" evidence="5"/>
<reference evidence="5 6" key="1">
    <citation type="submission" date="2018-06" db="EMBL/GenBank/DDBJ databases">
        <authorList>
            <consortium name="Pathogen Informatics"/>
            <person name="Doyle S."/>
        </authorList>
    </citation>
    <scope>NUCLEOTIDE SEQUENCE [LARGE SCALE GENOMIC DNA]</scope>
    <source>
        <strain evidence="5 6">NCTC12151</strain>
    </source>
</reference>
<dbReference type="PANTHER" id="PTHR21599">
    <property type="entry name" value="GLYCERATE KINASE"/>
    <property type="match status" value="1"/>
</dbReference>
<comment type="similarity">
    <text evidence="1 4">Belongs to the glycerate kinase type-1 family.</text>
</comment>
<evidence type="ECO:0000313" key="5">
    <source>
        <dbReference type="EMBL" id="SQI35172.1"/>
    </source>
</evidence>
<dbReference type="RefSeq" id="WP_111739049.1">
    <property type="nucleotide sequence ID" value="NZ_LR698987.1"/>
</dbReference>
<protein>
    <submittedName>
        <fullName evidence="5">Glycerate kinase</fullName>
        <ecNumber evidence="5">2.7.1.31</ecNumber>
    </submittedName>
</protein>
<name>A0A2X4UKQ3_9GAMM</name>